<proteinExistence type="predicted"/>
<keyword evidence="2" id="KW-1185">Reference proteome</keyword>
<dbReference type="PANTHER" id="PTHR35726">
    <property type="entry name" value="GLUTAMIC ACID-RICH PROTEIN-LIKE"/>
    <property type="match status" value="1"/>
</dbReference>
<sequence>MRAVLLIMEKRAVLDVSSLMLFEASGDSEIDGVDDATVVSFEEDEDDAESCSYGSSHCECIKKIEIDFDQRVEDFCLKDDEELENEGNHEEVEDVVDQYYGGYKAREVAPPPNTSEESVVADKFKKSKVCDDANMKMLNQRDRDRLFWEACLAS</sequence>
<protein>
    <submittedName>
        <fullName evidence="1">Uncharacterized protein</fullName>
    </submittedName>
</protein>
<dbReference type="EMBL" id="JBFOLJ010000005">
    <property type="protein sequence ID" value="KAL2535588.1"/>
    <property type="molecule type" value="Genomic_DNA"/>
</dbReference>
<dbReference type="PANTHER" id="PTHR35726:SF4">
    <property type="entry name" value="GLUTAMIC ACID-RICH PROTEIN-LIKE"/>
    <property type="match status" value="1"/>
</dbReference>
<dbReference type="Proteomes" id="UP001604277">
    <property type="component" value="Unassembled WGS sequence"/>
</dbReference>
<comment type="caution">
    <text evidence="1">The sequence shown here is derived from an EMBL/GenBank/DDBJ whole genome shotgun (WGS) entry which is preliminary data.</text>
</comment>
<reference evidence="2" key="1">
    <citation type="submission" date="2024-07" db="EMBL/GenBank/DDBJ databases">
        <title>Two chromosome-level genome assemblies of Korean endemic species Abeliophyllum distichum and Forsythia ovata (Oleaceae).</title>
        <authorList>
            <person name="Jang H."/>
        </authorList>
    </citation>
    <scope>NUCLEOTIDE SEQUENCE [LARGE SCALE GENOMIC DNA]</scope>
</reference>
<dbReference type="AlphaFoldDB" id="A0ABD1VE29"/>
<evidence type="ECO:0000313" key="1">
    <source>
        <dbReference type="EMBL" id="KAL2535588.1"/>
    </source>
</evidence>
<organism evidence="1 2">
    <name type="scientific">Forsythia ovata</name>
    <dbReference type="NCBI Taxonomy" id="205694"/>
    <lineage>
        <taxon>Eukaryota</taxon>
        <taxon>Viridiplantae</taxon>
        <taxon>Streptophyta</taxon>
        <taxon>Embryophyta</taxon>
        <taxon>Tracheophyta</taxon>
        <taxon>Spermatophyta</taxon>
        <taxon>Magnoliopsida</taxon>
        <taxon>eudicotyledons</taxon>
        <taxon>Gunneridae</taxon>
        <taxon>Pentapetalae</taxon>
        <taxon>asterids</taxon>
        <taxon>lamiids</taxon>
        <taxon>Lamiales</taxon>
        <taxon>Oleaceae</taxon>
        <taxon>Forsythieae</taxon>
        <taxon>Forsythia</taxon>
    </lineage>
</organism>
<gene>
    <name evidence="1" type="ORF">Fot_16979</name>
</gene>
<name>A0ABD1VE29_9LAMI</name>
<accession>A0ABD1VE29</accession>
<evidence type="ECO:0000313" key="2">
    <source>
        <dbReference type="Proteomes" id="UP001604277"/>
    </source>
</evidence>